<keyword evidence="1" id="KW-0472">Membrane</keyword>
<accession>A0ABU5T5B9</accession>
<sequence>MSQHSDSTTAPYPSGNLQPQTVPGKTLGIVSVILPFVGFGLIGLILGIVAKSQSKKAGAKNTPAVVGIVLGAISVVVGIIVTIAIIVGIGAVAQQCQQLGPGTHQIGASTITCGS</sequence>
<keyword evidence="3" id="KW-1185">Reference proteome</keyword>
<gene>
    <name evidence="2" type="ORF">SPF06_09030</name>
</gene>
<dbReference type="RefSeq" id="WP_323278707.1">
    <property type="nucleotide sequence ID" value="NZ_JAYGGQ010000005.1"/>
</dbReference>
<organism evidence="2 3">
    <name type="scientific">Sinomonas terricola</name>
    <dbReference type="NCBI Taxonomy" id="3110330"/>
    <lineage>
        <taxon>Bacteria</taxon>
        <taxon>Bacillati</taxon>
        <taxon>Actinomycetota</taxon>
        <taxon>Actinomycetes</taxon>
        <taxon>Micrococcales</taxon>
        <taxon>Micrococcaceae</taxon>
        <taxon>Sinomonas</taxon>
    </lineage>
</organism>
<proteinExistence type="predicted"/>
<keyword evidence="1" id="KW-0812">Transmembrane</keyword>
<feature type="transmembrane region" description="Helical" evidence="1">
    <location>
        <begin position="27"/>
        <end position="50"/>
    </location>
</feature>
<dbReference type="EMBL" id="JAYGGQ010000005">
    <property type="protein sequence ID" value="MEA5454863.1"/>
    <property type="molecule type" value="Genomic_DNA"/>
</dbReference>
<keyword evidence="1" id="KW-1133">Transmembrane helix</keyword>
<evidence type="ECO:0000256" key="1">
    <source>
        <dbReference type="SAM" id="Phobius"/>
    </source>
</evidence>
<reference evidence="2 3" key="1">
    <citation type="submission" date="2023-12" db="EMBL/GenBank/DDBJ databases">
        <title>Sinomonas terricola sp. nov, isolated from litchi orchard soil in Guangdong, PR China.</title>
        <authorList>
            <person name="Jiaxin W."/>
            <person name="Yang Z."/>
            <person name="Honghui Z."/>
        </authorList>
    </citation>
    <scope>NUCLEOTIDE SEQUENCE [LARGE SCALE GENOMIC DNA]</scope>
    <source>
        <strain evidence="2 3">JGH33</strain>
    </source>
</reference>
<feature type="transmembrane region" description="Helical" evidence="1">
    <location>
        <begin position="62"/>
        <end position="89"/>
    </location>
</feature>
<protein>
    <submittedName>
        <fullName evidence="2">DUF4190 domain-containing protein</fullName>
    </submittedName>
</protein>
<name>A0ABU5T5B9_9MICC</name>
<dbReference type="Proteomes" id="UP001304769">
    <property type="component" value="Unassembled WGS sequence"/>
</dbReference>
<comment type="caution">
    <text evidence="2">The sequence shown here is derived from an EMBL/GenBank/DDBJ whole genome shotgun (WGS) entry which is preliminary data.</text>
</comment>
<evidence type="ECO:0000313" key="3">
    <source>
        <dbReference type="Proteomes" id="UP001304769"/>
    </source>
</evidence>
<evidence type="ECO:0000313" key="2">
    <source>
        <dbReference type="EMBL" id="MEA5454863.1"/>
    </source>
</evidence>